<organism evidence="7 8">
    <name type="scientific">Marinitoga hydrogenitolerans (strain DSM 16785 / JCM 12826 / AT1271)</name>
    <dbReference type="NCBI Taxonomy" id="1122195"/>
    <lineage>
        <taxon>Bacteria</taxon>
        <taxon>Thermotogati</taxon>
        <taxon>Thermotogota</taxon>
        <taxon>Thermotogae</taxon>
        <taxon>Petrotogales</taxon>
        <taxon>Petrotogaceae</taxon>
        <taxon>Marinitoga</taxon>
    </lineage>
</organism>
<dbReference type="GO" id="GO:0003677">
    <property type="term" value="F:DNA binding"/>
    <property type="evidence" value="ECO:0007669"/>
    <property type="project" value="UniProtKB-KW"/>
</dbReference>
<feature type="transmembrane region" description="Helical" evidence="6">
    <location>
        <begin position="21"/>
        <end position="46"/>
    </location>
</feature>
<dbReference type="STRING" id="1122195.SAMN02745164_01784"/>
<protein>
    <submittedName>
        <fullName evidence="7">Transposase, Mutator family</fullName>
    </submittedName>
</protein>
<dbReference type="Pfam" id="PF00872">
    <property type="entry name" value="Transposase_mut"/>
    <property type="match status" value="1"/>
</dbReference>
<keyword evidence="6" id="KW-1133">Transmembrane helix</keyword>
<accession>A0A1M4YWQ1</accession>
<name>A0A1M4YWQ1_MARH1</name>
<dbReference type="Proteomes" id="UP000184334">
    <property type="component" value="Unassembled WGS sequence"/>
</dbReference>
<comment type="similarity">
    <text evidence="2">Belongs to the transposase mutator family.</text>
</comment>
<comment type="function">
    <text evidence="1">Required for the transposition of the insertion element.</text>
</comment>
<keyword evidence="6" id="KW-0472">Membrane</keyword>
<evidence type="ECO:0000256" key="6">
    <source>
        <dbReference type="SAM" id="Phobius"/>
    </source>
</evidence>
<dbReference type="GO" id="GO:0006313">
    <property type="term" value="P:DNA transposition"/>
    <property type="evidence" value="ECO:0007669"/>
    <property type="project" value="InterPro"/>
</dbReference>
<keyword evidence="3" id="KW-0815">Transposition</keyword>
<dbReference type="InterPro" id="IPR001207">
    <property type="entry name" value="Transposase_mutator"/>
</dbReference>
<evidence type="ECO:0000256" key="1">
    <source>
        <dbReference type="ARBA" id="ARBA00002190"/>
    </source>
</evidence>
<keyword evidence="5" id="KW-0233">DNA recombination</keyword>
<dbReference type="AlphaFoldDB" id="A0A1M4YWQ1"/>
<sequence length="47" mass="5078">MGIYIEKTESSRFWMGVLNDLRAIGNILIVSVGGLIGFVDAIQAVLP</sequence>
<keyword evidence="8" id="KW-1185">Reference proteome</keyword>
<dbReference type="EMBL" id="FQUI01000035">
    <property type="protein sequence ID" value="SHF10231.1"/>
    <property type="molecule type" value="Genomic_DNA"/>
</dbReference>
<evidence type="ECO:0000256" key="5">
    <source>
        <dbReference type="ARBA" id="ARBA00023172"/>
    </source>
</evidence>
<evidence type="ECO:0000313" key="8">
    <source>
        <dbReference type="Proteomes" id="UP000184334"/>
    </source>
</evidence>
<comment type="caution">
    <text evidence="7">The sequence shown here is derived from an EMBL/GenBank/DDBJ whole genome shotgun (WGS) entry which is preliminary data.</text>
</comment>
<dbReference type="RefSeq" id="WP_268776013.1">
    <property type="nucleotide sequence ID" value="NZ_FQUI01000035.1"/>
</dbReference>
<gene>
    <name evidence="7" type="ORF">SAMN02745164_01784</name>
</gene>
<reference evidence="7" key="1">
    <citation type="submission" date="2016-11" db="EMBL/GenBank/DDBJ databases">
        <authorList>
            <person name="Varghese N."/>
            <person name="Submissions S."/>
        </authorList>
    </citation>
    <scope>NUCLEOTIDE SEQUENCE [LARGE SCALE GENOMIC DNA]</scope>
    <source>
        <strain evidence="7">DSM 16785</strain>
    </source>
</reference>
<proteinExistence type="inferred from homology"/>
<evidence type="ECO:0000256" key="2">
    <source>
        <dbReference type="ARBA" id="ARBA00010961"/>
    </source>
</evidence>
<keyword evidence="4" id="KW-0238">DNA-binding</keyword>
<keyword evidence="6" id="KW-0812">Transmembrane</keyword>
<dbReference type="GO" id="GO:0004803">
    <property type="term" value="F:transposase activity"/>
    <property type="evidence" value="ECO:0007669"/>
    <property type="project" value="InterPro"/>
</dbReference>
<evidence type="ECO:0000256" key="4">
    <source>
        <dbReference type="ARBA" id="ARBA00023125"/>
    </source>
</evidence>
<evidence type="ECO:0000256" key="3">
    <source>
        <dbReference type="ARBA" id="ARBA00022578"/>
    </source>
</evidence>
<evidence type="ECO:0000313" key="7">
    <source>
        <dbReference type="EMBL" id="SHF10231.1"/>
    </source>
</evidence>